<dbReference type="Proteomes" id="UP001549086">
    <property type="component" value="Unassembled WGS sequence"/>
</dbReference>
<dbReference type="InterPro" id="IPR026001">
    <property type="entry name" value="Abi-like_C"/>
</dbReference>
<comment type="caution">
    <text evidence="2">The sequence shown here is derived from an EMBL/GenBank/DDBJ whole genome shotgun (WGS) entry which is preliminary data.</text>
</comment>
<evidence type="ECO:0000313" key="3">
    <source>
        <dbReference type="Proteomes" id="UP001549086"/>
    </source>
</evidence>
<dbReference type="Pfam" id="PF14355">
    <property type="entry name" value="Abi_C"/>
    <property type="match status" value="1"/>
</dbReference>
<accession>A0ABV2HJ32</accession>
<evidence type="ECO:0000313" key="2">
    <source>
        <dbReference type="EMBL" id="MET3590454.1"/>
    </source>
</evidence>
<feature type="domain" description="Abortive infection protein-like C-terminal" evidence="1">
    <location>
        <begin position="2"/>
        <end position="44"/>
    </location>
</feature>
<gene>
    <name evidence="2" type="ORF">ABID23_001565</name>
</gene>
<protein>
    <recommendedName>
        <fullName evidence="1">Abortive infection protein-like C-terminal domain-containing protein</fullName>
    </recommendedName>
</protein>
<keyword evidence="3" id="KW-1185">Reference proteome</keyword>
<evidence type="ECO:0000259" key="1">
    <source>
        <dbReference type="Pfam" id="PF14355"/>
    </source>
</evidence>
<reference evidence="2 3" key="1">
    <citation type="submission" date="2024-06" db="EMBL/GenBank/DDBJ databases">
        <title>Genomic Encyclopedia of Type Strains, Phase IV (KMG-IV): sequencing the most valuable type-strain genomes for metagenomic binning, comparative biology and taxonomic classification.</title>
        <authorList>
            <person name="Goeker M."/>
        </authorList>
    </citation>
    <scope>NUCLEOTIDE SEQUENCE [LARGE SCALE GENOMIC DNA]</scope>
    <source>
        <strain evidence="2 3">DSM 23649</strain>
    </source>
</reference>
<dbReference type="EMBL" id="JBEPLI010000032">
    <property type="protein sequence ID" value="MET3590454.1"/>
    <property type="molecule type" value="Genomic_DNA"/>
</dbReference>
<organism evidence="2 3">
    <name type="scientific">Bartonella silvatica</name>
    <dbReference type="NCBI Taxonomy" id="357760"/>
    <lineage>
        <taxon>Bacteria</taxon>
        <taxon>Pseudomonadati</taxon>
        <taxon>Pseudomonadota</taxon>
        <taxon>Alphaproteobacteria</taxon>
        <taxon>Hyphomicrobiales</taxon>
        <taxon>Bartonellaceae</taxon>
        <taxon>Bartonella</taxon>
    </lineage>
</organism>
<proteinExistence type="predicted"/>
<name>A0ABV2HJ32_9HYPH</name>
<sequence>MNLRNKKGAAHGHSEANFRKLNLNPRHARLTVNATSTLAIYILELRYKTSSTILSINETN</sequence>